<dbReference type="InterPro" id="IPR019734">
    <property type="entry name" value="TPR_rpt"/>
</dbReference>
<dbReference type="Pfam" id="PF07819">
    <property type="entry name" value="PGAP1"/>
    <property type="match status" value="1"/>
</dbReference>
<dbReference type="Gene3D" id="3.40.50.1820">
    <property type="entry name" value="alpha/beta hydrolase"/>
    <property type="match status" value="1"/>
</dbReference>
<evidence type="ECO:0000256" key="3">
    <source>
        <dbReference type="SAM" id="MobiDB-lite"/>
    </source>
</evidence>
<dbReference type="FunFam" id="1.25.40.10:FF:000116">
    <property type="entry name" value="General transcription factor 3C polypeptide 3"/>
    <property type="match status" value="1"/>
</dbReference>
<keyword evidence="1" id="KW-0802">TPR repeat</keyword>
<dbReference type="PROSITE" id="PS50005">
    <property type="entry name" value="TPR"/>
    <property type="match status" value="1"/>
</dbReference>
<feature type="domain" description="GPI inositol-deacylase transmembrane" evidence="5">
    <location>
        <begin position="600"/>
        <end position="717"/>
    </location>
</feature>
<dbReference type="Pfam" id="PF24660">
    <property type="entry name" value="PGAP1_3rd"/>
    <property type="match status" value="1"/>
</dbReference>
<dbReference type="InterPro" id="IPR029058">
    <property type="entry name" value="AB_hydrolase_fold"/>
</dbReference>
<evidence type="ECO:0000256" key="1">
    <source>
        <dbReference type="PROSITE-ProRule" id="PRU00339"/>
    </source>
</evidence>
<feature type="repeat" description="TPR" evidence="1">
    <location>
        <begin position="914"/>
        <end position="947"/>
    </location>
</feature>
<dbReference type="EC" id="3.1.-.-" evidence="2"/>
<dbReference type="PANTHER" id="PTHR23082">
    <property type="entry name" value="TRANSCRIPTION INITIATION FACTOR IIIC TFIIIC , POLYPEPTIDE 3-RELATED"/>
    <property type="match status" value="1"/>
</dbReference>
<keyword evidence="2" id="KW-0256">Endoplasmic reticulum</keyword>
<dbReference type="STRING" id="8469.M7AHD3"/>
<dbReference type="SMART" id="SM00028">
    <property type="entry name" value="TPR"/>
    <property type="match status" value="5"/>
</dbReference>
<dbReference type="PANTHER" id="PTHR23082:SF0">
    <property type="entry name" value="GENERAL TRANSCRIPTION FACTOR 3C POLYPEPTIDE 3"/>
    <property type="match status" value="1"/>
</dbReference>
<feature type="non-terminal residue" evidence="6">
    <location>
        <position position="1"/>
    </location>
</feature>
<dbReference type="InterPro" id="IPR012908">
    <property type="entry name" value="PGAP1-ab_dom-like"/>
</dbReference>
<feature type="compositionally biased region" description="Acidic residues" evidence="3">
    <location>
        <begin position="802"/>
        <end position="821"/>
    </location>
</feature>
<evidence type="ECO:0000313" key="6">
    <source>
        <dbReference type="EMBL" id="EMP24361.1"/>
    </source>
</evidence>
<evidence type="ECO:0000259" key="4">
    <source>
        <dbReference type="Pfam" id="PF07819"/>
    </source>
</evidence>
<dbReference type="GO" id="GO:0015031">
    <property type="term" value="P:protein transport"/>
    <property type="evidence" value="ECO:0007669"/>
    <property type="project" value="UniProtKB-KW"/>
</dbReference>
<dbReference type="GO" id="GO:0005789">
    <property type="term" value="C:endoplasmic reticulum membrane"/>
    <property type="evidence" value="ECO:0007669"/>
    <property type="project" value="UniProtKB-SubCell"/>
</dbReference>
<feature type="transmembrane region" description="Helical" evidence="2">
    <location>
        <begin position="556"/>
        <end position="576"/>
    </location>
</feature>
<gene>
    <name evidence="6" type="ORF">UY3_18599</name>
</gene>
<dbReference type="eggNOG" id="KOG2076">
    <property type="taxonomic scope" value="Eukaryota"/>
</dbReference>
<dbReference type="InterPro" id="IPR011990">
    <property type="entry name" value="TPR-like_helical_dom_sf"/>
</dbReference>
<evidence type="ECO:0000313" key="7">
    <source>
        <dbReference type="Proteomes" id="UP000031443"/>
    </source>
</evidence>
<dbReference type="Gene3D" id="1.25.40.10">
    <property type="entry name" value="Tetratricopeptide repeat domain"/>
    <property type="match status" value="2"/>
</dbReference>
<keyword evidence="2" id="KW-0812">Transmembrane</keyword>
<keyword evidence="2" id="KW-0472">Membrane</keyword>
<comment type="function">
    <text evidence="2">GPI inositol-deacylase that catalyzes the remove of the acyl chain linked to the 2-OH position of inositol ring from the GPI-anchored protein (GPI-AP) in the endoplasmic reticulum. Initiates the post-attachment remodeling phase of GPI-AP biogenesis and participates in endoplasmic reticulum (ER)-to-Golgi transport of GPI-anchored protein.</text>
</comment>
<comment type="subcellular location">
    <subcellularLocation>
        <location evidence="2">Endoplasmic reticulum membrane</location>
    </subcellularLocation>
</comment>
<dbReference type="FunFam" id="1.25.40.10:FF:000128">
    <property type="entry name" value="General transcription factor IIIC, polypeptide 3, 102kDa"/>
    <property type="match status" value="1"/>
</dbReference>
<dbReference type="SUPFAM" id="SSF48452">
    <property type="entry name" value="TPR-like"/>
    <property type="match status" value="2"/>
</dbReference>
<comment type="caution">
    <text evidence="2">Lacks conserved residue(s) required for the propagation of feature annotation.</text>
</comment>
<dbReference type="EMBL" id="KB601989">
    <property type="protein sequence ID" value="EMP24361.1"/>
    <property type="molecule type" value="Genomic_DNA"/>
</dbReference>
<comment type="similarity">
    <text evidence="2">Belongs to the GPI inositol-deacylase family.</text>
</comment>
<feature type="compositionally biased region" description="Basic and acidic residues" evidence="3">
    <location>
        <begin position="732"/>
        <end position="748"/>
    </location>
</feature>
<proteinExistence type="inferred from homology"/>
<dbReference type="InterPro" id="IPR056824">
    <property type="entry name" value="PGAP1_TMD"/>
</dbReference>
<feature type="region of interest" description="Disordered" evidence="3">
    <location>
        <begin position="732"/>
        <end position="828"/>
    </location>
</feature>
<protein>
    <recommendedName>
        <fullName evidence="2">GPI inositol-deacylase</fullName>
        <ecNumber evidence="2">3.1.-.-</ecNumber>
    </recommendedName>
</protein>
<dbReference type="InterPro" id="IPR039340">
    <property type="entry name" value="Tfc4/TFIIIC-102/Sfc4"/>
</dbReference>
<dbReference type="FunFam" id="1.25.40.10:FF:000155">
    <property type="entry name" value="General transcription factor 3C polypeptide 3"/>
    <property type="match status" value="1"/>
</dbReference>
<dbReference type="GO" id="GO:0000127">
    <property type="term" value="C:transcription factor TFIIIC complex"/>
    <property type="evidence" value="ECO:0007669"/>
    <property type="project" value="TreeGrafter"/>
</dbReference>
<keyword evidence="2" id="KW-0378">Hydrolase</keyword>
<dbReference type="GO" id="GO:0016788">
    <property type="term" value="F:hydrolase activity, acting on ester bonds"/>
    <property type="evidence" value="ECO:0007669"/>
    <property type="project" value="InterPro"/>
</dbReference>
<dbReference type="SUPFAM" id="SSF53474">
    <property type="entry name" value="alpha/beta-Hydrolases"/>
    <property type="match status" value="1"/>
</dbReference>
<keyword evidence="2" id="KW-0813">Transport</keyword>
<organism evidence="6 7">
    <name type="scientific">Chelonia mydas</name>
    <name type="common">Green sea-turtle</name>
    <name type="synonym">Chelonia agassizi</name>
    <dbReference type="NCBI Taxonomy" id="8469"/>
    <lineage>
        <taxon>Eukaryota</taxon>
        <taxon>Metazoa</taxon>
        <taxon>Chordata</taxon>
        <taxon>Craniata</taxon>
        <taxon>Vertebrata</taxon>
        <taxon>Euteleostomi</taxon>
        <taxon>Archelosauria</taxon>
        <taxon>Testudinata</taxon>
        <taxon>Testudines</taxon>
        <taxon>Cryptodira</taxon>
        <taxon>Durocryptodira</taxon>
        <taxon>Americhelydia</taxon>
        <taxon>Chelonioidea</taxon>
        <taxon>Cheloniidae</taxon>
        <taxon>Chelonia</taxon>
    </lineage>
</organism>
<dbReference type="Pfam" id="PF13181">
    <property type="entry name" value="TPR_8"/>
    <property type="match status" value="2"/>
</dbReference>
<evidence type="ECO:0000256" key="2">
    <source>
        <dbReference type="RuleBase" id="RU365011"/>
    </source>
</evidence>
<keyword evidence="2" id="KW-1133">Transmembrane helix</keyword>
<dbReference type="Proteomes" id="UP000031443">
    <property type="component" value="Unassembled WGS sequence"/>
</dbReference>
<feature type="transmembrane region" description="Helical" evidence="2">
    <location>
        <begin position="648"/>
        <end position="667"/>
    </location>
</feature>
<dbReference type="GO" id="GO:0006383">
    <property type="term" value="P:transcription by RNA polymerase III"/>
    <property type="evidence" value="ECO:0007669"/>
    <property type="project" value="InterPro"/>
</dbReference>
<feature type="domain" description="GPI inositol-deacylase PGAP1-like alpha/beta" evidence="4">
    <location>
        <begin position="45"/>
        <end position="299"/>
    </location>
</feature>
<keyword evidence="7" id="KW-1185">Reference proteome</keyword>
<name>M7AHD3_CHEMY</name>
<accession>M7AHD3</accession>
<evidence type="ECO:0000259" key="5">
    <source>
        <dbReference type="Pfam" id="PF25140"/>
    </source>
</evidence>
<dbReference type="Pfam" id="PF25140">
    <property type="entry name" value="PGAP1_TMD"/>
    <property type="match status" value="1"/>
</dbReference>
<sequence>CTFNHMYLLSQKIKLPTKISRRFPAYELYLYGEGNYAEENKNLILTGIPVLFLPGNAGSYKQVRSLGSIALRKAEDIDFKYHFNFFTVNFNEELVALYGGSLQRQTRFVHECIKVILKLYKSTGVDGRAICGSFSGSSLDPLNELPMDLLLLLDLPDQEFAPSSVAIVGHSMGGLVARALLTLKNFKPEFINLLITQATPHVAPVMPLDKYLTDFYTAVNNHWILKAQDVRNLTTLSVAGGFRDYQVRSGLAFLPRLSQHSSALFVVSSAVPRTWASTDHLSIVWCKELVLATIRAFFDLIDETTKQITEDPKKRMLVLNHHFVRHPAKFFEEGPETLTELKGSLIWIKIKSSKWTYTVYNESDGKYFMFPLSNHRKTYSHVHCRNSMLVVTLKLQEYSSLSNLVIYVPAINGNKIYQAFKIYIESHCNPHKGRKTSVYRLHVPWSHEDSITVSKVPSFTEISAKLHIAQPENDSTVAVLNIYSSVDCQYEIIRFHGGSLPVYVISNMLLAYGGQLSALISTGQCSDFVLALASAAKPYKVDPIVNVVKFLLGNCLLGWHTLLFISKALVFIVVIFDKVIKLHSNVRTEQNVLNMDPKHAKETSDNSNKETVKNCDSTETITEAAAASPTTNRAIDNVVNSLKIHITIINLLTWIVLLSLPSLIYWFKNLRYNIRLDPDPCRTMAIILVSTLGILMNSSTTKVKSSMWKVALLVLCTMLTLRGLAKGAPLRPEEKWKPLNNPRNRDLDGESVPTEENTYDPDAPSTSGKGSGKSQSRNETEGETTDGVSKSVHRVFASMLGENEDEEEEEEEEEEEDEETPEQPTAGDVFVLEMEKRPRSKLPRALRGLMGEANIRFARGEHEEAILMCMEIIRQAPLAYEPFSTLAMIYEDQGDMEKSLQFELIAAHLNPSDTEEWVRLAEMSLEQDNIKQAIFCYSKALKYDPTNVRYLWERSSLYEQMGDHKMAMDGYRRILNLLSPFDGERFMQLARDMAKSYYEANDVTSAIEIMEEAFTKHQSLISMEDINIAAELYISNKQYDKAMAVITDFSGIVVSKKVTEQGPSEENKDMKDVVAVVEIQESQVAVIDYQDFPAEASAVLEQNPEDMGDLYLDVAEAFLDVGEYNSALPLLSALVCSERYNLAVVWLRHAECLKALGYMERAAESYAKVVDLAPLHLDARISLSTLQQQLGRPEKALEALEPMYDPDTLAQDANAAQQELKLLLHRSTLLYSQGKMYGYVDTLLTMLAMLLKVAMNRAQVCLISSSKSGERHLYLMKVSRDKISDNDDQETANCDAKAIFAVLTSVLTKDDWWNLLLKAIYSLCDLSRYKEAELLVDSSLEYYSFYDDRQKRKELEYFGLSAAILDKNFRKGYNYIRIMLMENVNKPQLWNIFNQVTMHSQDVRHHRFCLRLMLKNPDNHALCVLNGHNAFVSGSFKHALGQYVQAFRTKPDEPLYSLCIGLTFIHMASQKYVLKRHALLVQLPCIHENNFSFTSFSMDVYSSDPCARSEAFTTLVFKTKSSLPKQGTETPPNDLGD</sequence>
<keyword evidence="2" id="KW-0653">Protein transport</keyword>
<reference evidence="7" key="1">
    <citation type="journal article" date="2013" name="Nat. Genet.">
        <title>The draft genomes of soft-shell turtle and green sea turtle yield insights into the development and evolution of the turtle-specific body plan.</title>
        <authorList>
            <person name="Wang Z."/>
            <person name="Pascual-Anaya J."/>
            <person name="Zadissa A."/>
            <person name="Li W."/>
            <person name="Niimura Y."/>
            <person name="Huang Z."/>
            <person name="Li C."/>
            <person name="White S."/>
            <person name="Xiong Z."/>
            <person name="Fang D."/>
            <person name="Wang B."/>
            <person name="Ming Y."/>
            <person name="Chen Y."/>
            <person name="Zheng Y."/>
            <person name="Kuraku S."/>
            <person name="Pignatelli M."/>
            <person name="Herrero J."/>
            <person name="Beal K."/>
            <person name="Nozawa M."/>
            <person name="Li Q."/>
            <person name="Wang J."/>
            <person name="Zhang H."/>
            <person name="Yu L."/>
            <person name="Shigenobu S."/>
            <person name="Wang J."/>
            <person name="Liu J."/>
            <person name="Flicek P."/>
            <person name="Searle S."/>
            <person name="Wang J."/>
            <person name="Kuratani S."/>
            <person name="Yin Y."/>
            <person name="Aken B."/>
            <person name="Zhang G."/>
            <person name="Irie N."/>
        </authorList>
    </citation>
    <scope>NUCLEOTIDE SEQUENCE [LARGE SCALE GENOMIC DNA]</scope>
</reference>